<sequence length="240" mass="28294">MIKSIKNYSIIFLMLFAFTSYSQKSRMTGLWEAINVNVGENNMTPVAKWFRFNPDGTTQSGNGWLKNYEGNWQYDSLENKFSSNNPLGIKDEFGAFDVSFDKDHMYWEREEEGMNVKVTLRPIEKLPMSPADYLQGIWLLESIEKDNQSIMEEFDPNGKHYLHIRWDRIYRNRNTEGERLSGYWHINGHRPEITFLPHSEGENAESWKIEVNEENLIMTGISDSNDTIVRKYRRGNKFPR</sequence>
<dbReference type="KEGG" id="marp:QYS47_33275"/>
<proteinExistence type="predicted"/>
<dbReference type="Proteomes" id="UP001232019">
    <property type="component" value="Chromosome"/>
</dbReference>
<gene>
    <name evidence="1" type="ORF">QYS47_33275</name>
</gene>
<organism evidence="1">
    <name type="scientific">Marivirga arenosa</name>
    <dbReference type="NCBI Taxonomy" id="3059076"/>
    <lineage>
        <taxon>Bacteria</taxon>
        <taxon>Pseudomonadati</taxon>
        <taxon>Bacteroidota</taxon>
        <taxon>Cytophagia</taxon>
        <taxon>Cytophagales</taxon>
        <taxon>Marivirgaceae</taxon>
        <taxon>Marivirga</taxon>
    </lineage>
</organism>
<protein>
    <recommendedName>
        <fullName evidence="2">Lipocalin-like domain-containing protein</fullName>
    </recommendedName>
</protein>
<evidence type="ECO:0000313" key="1">
    <source>
        <dbReference type="EMBL" id="WNB17219.1"/>
    </source>
</evidence>
<reference evidence="1" key="1">
    <citation type="submission" date="2023-08" db="EMBL/GenBank/DDBJ databases">
        <title>Comparative genomics and taxonomic characterization of three novel marine species of genus Marivirga.</title>
        <authorList>
            <person name="Muhammad N."/>
            <person name="Kim S.-G."/>
        </authorList>
    </citation>
    <scope>NUCLEOTIDE SEQUENCE</scope>
    <source>
        <strain evidence="1">BKB1-2</strain>
    </source>
</reference>
<dbReference type="EMBL" id="CP129968">
    <property type="protein sequence ID" value="WNB17219.1"/>
    <property type="molecule type" value="Genomic_DNA"/>
</dbReference>
<name>A0AA51ZUX2_9BACT</name>
<accession>A0AA51ZUX2</accession>
<evidence type="ECO:0008006" key="2">
    <source>
        <dbReference type="Google" id="ProtNLM"/>
    </source>
</evidence>
<dbReference type="RefSeq" id="WP_322346609.1">
    <property type="nucleotide sequence ID" value="NZ_CP129968.2"/>
</dbReference>
<dbReference type="AlphaFoldDB" id="A0AA51ZUX2"/>